<reference evidence="1 2" key="1">
    <citation type="submission" date="2015-09" db="EMBL/GenBank/DDBJ databases">
        <title>Draft genome of the parasitic nematode Teladorsagia circumcincta isolate WARC Sus (inbred).</title>
        <authorList>
            <person name="Mitreva M."/>
        </authorList>
    </citation>
    <scope>NUCLEOTIDE SEQUENCE [LARGE SCALE GENOMIC DNA]</scope>
    <source>
        <strain evidence="1 2">S</strain>
    </source>
</reference>
<feature type="non-terminal residue" evidence="1">
    <location>
        <position position="99"/>
    </location>
</feature>
<dbReference type="OrthoDB" id="5853720at2759"/>
<dbReference type="GO" id="GO:0016298">
    <property type="term" value="F:lipase activity"/>
    <property type="evidence" value="ECO:0007669"/>
    <property type="project" value="TreeGrafter"/>
</dbReference>
<sequence length="99" mass="11076">MRQRYEGLHIFSIYSPQDDKVGYQNACGEVTSSIAGSDQEFKEFADRMLRIDIGLHGSFGGGDVRLVRPIRSFIQAVAAYTRKRVDVIGYSMGSPISRK</sequence>
<proteinExistence type="predicted"/>
<dbReference type="AlphaFoldDB" id="A0A2G9U6P4"/>
<dbReference type="InterPro" id="IPR002918">
    <property type="entry name" value="Lipase_EstA/Esterase_EstB"/>
</dbReference>
<dbReference type="PANTHER" id="PTHR32015">
    <property type="entry name" value="FASTING INDUCED LIPASE"/>
    <property type="match status" value="1"/>
</dbReference>
<dbReference type="PANTHER" id="PTHR32015:SF3">
    <property type="entry name" value="TRIACYLGLYCEROL LIPASE"/>
    <property type="match status" value="1"/>
</dbReference>
<dbReference type="InterPro" id="IPR029058">
    <property type="entry name" value="AB_hydrolase_fold"/>
</dbReference>
<dbReference type="EMBL" id="KZ348612">
    <property type="protein sequence ID" value="PIO65939.1"/>
    <property type="molecule type" value="Genomic_DNA"/>
</dbReference>
<dbReference type="Pfam" id="PF01674">
    <property type="entry name" value="Lipase_2"/>
    <property type="match status" value="1"/>
</dbReference>
<gene>
    <name evidence="1" type="ORF">TELCIR_12363</name>
</gene>
<keyword evidence="2" id="KW-1185">Reference proteome</keyword>
<dbReference type="Gene3D" id="3.40.50.1820">
    <property type="entry name" value="alpha/beta hydrolase"/>
    <property type="match status" value="1"/>
</dbReference>
<protein>
    <submittedName>
        <fullName evidence="1">Uncharacterized protein</fullName>
    </submittedName>
</protein>
<dbReference type="GO" id="GO:0016042">
    <property type="term" value="P:lipid catabolic process"/>
    <property type="evidence" value="ECO:0007669"/>
    <property type="project" value="InterPro"/>
</dbReference>
<accession>A0A2G9U6P4</accession>
<evidence type="ECO:0000313" key="1">
    <source>
        <dbReference type="EMBL" id="PIO65939.1"/>
    </source>
</evidence>
<name>A0A2G9U6P4_TELCI</name>
<evidence type="ECO:0000313" key="2">
    <source>
        <dbReference type="Proteomes" id="UP000230423"/>
    </source>
</evidence>
<organism evidence="1 2">
    <name type="scientific">Teladorsagia circumcincta</name>
    <name type="common">Brown stomach worm</name>
    <name type="synonym">Ostertagia circumcincta</name>
    <dbReference type="NCBI Taxonomy" id="45464"/>
    <lineage>
        <taxon>Eukaryota</taxon>
        <taxon>Metazoa</taxon>
        <taxon>Ecdysozoa</taxon>
        <taxon>Nematoda</taxon>
        <taxon>Chromadorea</taxon>
        <taxon>Rhabditida</taxon>
        <taxon>Rhabditina</taxon>
        <taxon>Rhabditomorpha</taxon>
        <taxon>Strongyloidea</taxon>
        <taxon>Trichostrongylidae</taxon>
        <taxon>Teladorsagia</taxon>
    </lineage>
</organism>
<dbReference type="Proteomes" id="UP000230423">
    <property type="component" value="Unassembled WGS sequence"/>
</dbReference>